<evidence type="ECO:0000313" key="1">
    <source>
        <dbReference type="EMBL" id="PIP18857.1"/>
    </source>
</evidence>
<comment type="caution">
    <text evidence="1">The sequence shown here is derived from an EMBL/GenBank/DDBJ whole genome shotgun (WGS) entry which is preliminary data.</text>
</comment>
<dbReference type="EMBL" id="PCRK01000155">
    <property type="protein sequence ID" value="PIP18857.1"/>
    <property type="molecule type" value="Genomic_DNA"/>
</dbReference>
<accession>A0A2G9YHY4</accession>
<proteinExistence type="predicted"/>
<organism evidence="1 2">
    <name type="scientific">Candidatus Sherwoodlollariibacterium unditelluris</name>
    <dbReference type="NCBI Taxonomy" id="1974757"/>
    <lineage>
        <taxon>Bacteria</taxon>
        <taxon>Pseudomonadati</taxon>
        <taxon>Candidatus Omnitrophota</taxon>
        <taxon>Candidatus Sherwoodlollariibacterium</taxon>
    </lineage>
</organism>
<dbReference type="AlphaFoldDB" id="A0A2G9YHY4"/>
<gene>
    <name evidence="1" type="ORF">COX41_05920</name>
</gene>
<protein>
    <submittedName>
        <fullName evidence="1">Uncharacterized protein</fullName>
    </submittedName>
</protein>
<sequence length="114" mass="13398">MRFFKMRDLLFKNLTSNDRRRKVIASSEITDKEGIRSIIRRHFVCMAKEVKNERIDKPAPSLYVLKEHNSKEQKERFFCKIKGSICAVNQGRLFLIVFMHSLRIDLLSVPQSVA</sequence>
<evidence type="ECO:0000313" key="2">
    <source>
        <dbReference type="Proteomes" id="UP000231292"/>
    </source>
</evidence>
<dbReference type="Proteomes" id="UP000231292">
    <property type="component" value="Unassembled WGS sequence"/>
</dbReference>
<reference evidence="1 2" key="1">
    <citation type="submission" date="2017-09" db="EMBL/GenBank/DDBJ databases">
        <title>Depth-based differentiation of microbial function through sediment-hosted aquifers and enrichment of novel symbionts in the deep terrestrial subsurface.</title>
        <authorList>
            <person name="Probst A.J."/>
            <person name="Ladd B."/>
            <person name="Jarett J.K."/>
            <person name="Geller-Mcgrath D.E."/>
            <person name="Sieber C.M."/>
            <person name="Emerson J.B."/>
            <person name="Anantharaman K."/>
            <person name="Thomas B.C."/>
            <person name="Malmstrom R."/>
            <person name="Stieglmeier M."/>
            <person name="Klingl A."/>
            <person name="Woyke T."/>
            <person name="Ryan C.M."/>
            <person name="Banfield J.F."/>
        </authorList>
    </citation>
    <scope>NUCLEOTIDE SEQUENCE [LARGE SCALE GENOMIC DNA]</scope>
    <source>
        <strain evidence="1">CG23_combo_of_CG06-09_8_20_14_all_41_10</strain>
    </source>
</reference>
<name>A0A2G9YHY4_9BACT</name>